<dbReference type="SMART" id="SM00368">
    <property type="entry name" value="LRR_RI"/>
    <property type="match status" value="7"/>
</dbReference>
<feature type="compositionally biased region" description="Basic and acidic residues" evidence="4">
    <location>
        <begin position="577"/>
        <end position="596"/>
    </location>
</feature>
<feature type="compositionally biased region" description="Basic and acidic residues" evidence="4">
    <location>
        <begin position="971"/>
        <end position="993"/>
    </location>
</feature>
<dbReference type="Proteomes" id="UP000694888">
    <property type="component" value="Unplaced"/>
</dbReference>
<proteinExistence type="inferred from homology"/>
<feature type="compositionally biased region" description="Polar residues" evidence="4">
    <location>
        <begin position="623"/>
        <end position="632"/>
    </location>
</feature>
<feature type="compositionally biased region" description="Low complexity" evidence="4">
    <location>
        <begin position="1214"/>
        <end position="1246"/>
    </location>
</feature>
<feature type="compositionally biased region" description="Low complexity" evidence="4">
    <location>
        <begin position="812"/>
        <end position="821"/>
    </location>
</feature>
<dbReference type="SUPFAM" id="SSF52047">
    <property type="entry name" value="RNI-like"/>
    <property type="match status" value="1"/>
</dbReference>
<feature type="region of interest" description="Disordered" evidence="4">
    <location>
        <begin position="1279"/>
        <end position="1302"/>
    </location>
</feature>
<feature type="region of interest" description="Disordered" evidence="4">
    <location>
        <begin position="577"/>
        <end position="671"/>
    </location>
</feature>
<dbReference type="InterPro" id="IPR032675">
    <property type="entry name" value="LRR_dom_sf"/>
</dbReference>
<feature type="region of interest" description="Disordered" evidence="4">
    <location>
        <begin position="808"/>
        <end position="890"/>
    </location>
</feature>
<dbReference type="Pfam" id="PF13516">
    <property type="entry name" value="LRR_6"/>
    <property type="match status" value="4"/>
</dbReference>
<feature type="compositionally biased region" description="Polar residues" evidence="4">
    <location>
        <begin position="133"/>
        <end position="142"/>
    </location>
</feature>
<dbReference type="RefSeq" id="XP_005095189.1">
    <property type="nucleotide sequence ID" value="XM_005095132.3"/>
</dbReference>
<feature type="compositionally biased region" description="Polar residues" evidence="4">
    <location>
        <begin position="953"/>
        <end position="963"/>
    </location>
</feature>
<protein>
    <submittedName>
        <fullName evidence="6">Protein phosphatase 1 regulatory subunit 37 homolog isoform X1</fullName>
    </submittedName>
</protein>
<feature type="region of interest" description="Disordered" evidence="4">
    <location>
        <begin position="693"/>
        <end position="778"/>
    </location>
</feature>
<comment type="similarity">
    <text evidence="3">Belongs to the PPP1R37 family.</text>
</comment>
<keyword evidence="1" id="KW-0433">Leucine-rich repeat</keyword>
<dbReference type="PANTHER" id="PTHR24112">
    <property type="entry name" value="LEUCINE-RICH REPEAT, ISOFORM F-RELATED"/>
    <property type="match status" value="1"/>
</dbReference>
<dbReference type="PANTHER" id="PTHR24112:SF9">
    <property type="entry name" value="PROTEIN PHOSPHATASE 1 REGULATORY SUBUNIT 37"/>
    <property type="match status" value="1"/>
</dbReference>
<feature type="compositionally biased region" description="Low complexity" evidence="4">
    <location>
        <begin position="846"/>
        <end position="876"/>
    </location>
</feature>
<evidence type="ECO:0000313" key="5">
    <source>
        <dbReference type="Proteomes" id="UP000694888"/>
    </source>
</evidence>
<dbReference type="CDD" id="cd00116">
    <property type="entry name" value="LRR_RI"/>
    <property type="match status" value="1"/>
</dbReference>
<feature type="region of interest" description="Disordered" evidence="4">
    <location>
        <begin position="34"/>
        <end position="62"/>
    </location>
</feature>
<keyword evidence="5" id="KW-1185">Reference proteome</keyword>
<feature type="compositionally biased region" description="Low complexity" evidence="4">
    <location>
        <begin position="905"/>
        <end position="917"/>
    </location>
</feature>
<evidence type="ECO:0000313" key="6">
    <source>
        <dbReference type="RefSeq" id="XP_005095189.1"/>
    </source>
</evidence>
<feature type="compositionally biased region" description="Low complexity" evidence="4">
    <location>
        <begin position="611"/>
        <end position="620"/>
    </location>
</feature>
<dbReference type="Gene3D" id="3.80.10.10">
    <property type="entry name" value="Ribonuclease Inhibitor"/>
    <property type="match status" value="1"/>
</dbReference>
<feature type="region of interest" description="Disordered" evidence="4">
    <location>
        <begin position="904"/>
        <end position="1264"/>
    </location>
</feature>
<feature type="compositionally biased region" description="Basic and acidic residues" evidence="4">
    <location>
        <begin position="1103"/>
        <end position="1117"/>
    </location>
</feature>
<evidence type="ECO:0000256" key="2">
    <source>
        <dbReference type="ARBA" id="ARBA00022737"/>
    </source>
</evidence>
<evidence type="ECO:0000256" key="4">
    <source>
        <dbReference type="SAM" id="MobiDB-lite"/>
    </source>
</evidence>
<feature type="region of interest" description="Disordered" evidence="4">
    <location>
        <begin position="125"/>
        <end position="155"/>
    </location>
</feature>
<dbReference type="InterPro" id="IPR001611">
    <property type="entry name" value="Leu-rich_rpt"/>
</dbReference>
<dbReference type="InterPro" id="IPR051279">
    <property type="entry name" value="PP1-Reg/Actin-Interact_Protein"/>
</dbReference>
<feature type="compositionally biased region" description="Polar residues" evidence="4">
    <location>
        <begin position="1079"/>
        <end position="1090"/>
    </location>
</feature>
<feature type="compositionally biased region" description="Polar residues" evidence="4">
    <location>
        <begin position="702"/>
        <end position="713"/>
    </location>
</feature>
<sequence>MAEHKSAAEVPVVVDPLQTADYLSVTADAGKGDTNVNKINHENVSSNMNGETLEPMKQTSSNTSPLCIDSFIGNESVGVNTQDNKTYNNNASTAKQLQEESKQTEKSGSGSSLLYNKVTTVTDQVPFHPAVNGPSNVNGSNQNHRKDQSTKQKRGISFPKDTFISGYFEPPDPWKNAPSWDTNELISAYKTSCELHGTKPIIKVLQQLSTIAGPGKREELFSLKGEKLEQKQCEGLEEVLRRVQFKLLDLEASHLDDECAVALFDMIEYYESACQLNISCNKDISARGWQACSRLVRRTPTLTYLDMRGCDLNDRTIPIFGRALKLGCHLTILHMEKMNLSGRPLIILVAALKMNETLQELFLADNKLMPTDGAQLGTLMRYNHKLSLLDLRNNHLQDVGTSHICDGLMEQNKGRGLRTLVLWNNSITYQAMPPLGRALAASESLETLNIGHNNITNEGVHLLKDGLLKTNTLLRLGLQGTKVSDEGSVALAEYIADSLILLRIDLRDNDIKTGGLMALSHAMRVNSSVTRIDLDKETKRESGMKDYAEQQNRLQRDIITFQQRNVQAAIEREEAERAKLEEKAEAAAAARQKEAEEKQEEEDASPPPAPVAGGEAVADAKVNGSSGESFTVISKEGITDKEVSSEDSPAAEVSEQPDSSVVVSEASSQPCDEVAATCSDDDKLCESKVKAAVLPCPDSPVERQQQQQPNLRPSNLFGKSGLHPQESLDSPLPCAISDNPMMLSEGPDDGTSSSSDEDRLPSAPGGDSTPGKKSLSLIVGAPPGEMLLSPQYYPKQLARKIFSVSRVSEDGSQQLSCSPSPSSSPLPHPLSGAFDPLNISTVPLESSSSATFSSSSSPSPSLSESCSSSGQGSDPPTSVSPASLVQDLATETVKQMECELQCDGSASVSELARSSSPPTSPGGDDDDGSIAVVSSGATDGRESQSEPSSDSSVTLSGDASSTCRDAAVEASCDRLEAPTKHSETAVEEKERRVAASTEGKLENPGPAEDSTKLLSGASDTLGGGSQLSALPTTSSTENEPNADVSALAENKPHKQSWPDEEACSAPACGAGVSDDDSVSEPTATEESAVSNGELPAPSTTPKAKKDSAMSGKAEKNAVTDGDSSTAQGPPAENPDSKDSLPSENLTSVSGKDSAQSSWTTPESPSSSSSSVQASAATGQSGEQSLTTTSNTPTGPTEDRTHSSSALLPVSDNSNTTTTATTTNTAATTTSTTTAQTTRTTPTPTSRLLETDTSLASKSSSSDVLDIENVDLSLEEEPWLAVGGAEDASDSQPPPSGKVEKQPDFFTTLSMNGLTQELASALTSLDGTSASYGDEDVYDDADLRPPDEFERELDAMLAVVKSEQPWPLKES</sequence>
<feature type="compositionally biased region" description="Polar residues" evidence="4">
    <location>
        <begin position="656"/>
        <end position="670"/>
    </location>
</feature>
<keyword evidence="2" id="KW-0677">Repeat</keyword>
<organism evidence="5 6">
    <name type="scientific">Aplysia californica</name>
    <name type="common">California sea hare</name>
    <dbReference type="NCBI Taxonomy" id="6500"/>
    <lineage>
        <taxon>Eukaryota</taxon>
        <taxon>Metazoa</taxon>
        <taxon>Spiralia</taxon>
        <taxon>Lophotrochozoa</taxon>
        <taxon>Mollusca</taxon>
        <taxon>Gastropoda</taxon>
        <taxon>Heterobranchia</taxon>
        <taxon>Euthyneura</taxon>
        <taxon>Tectipleura</taxon>
        <taxon>Aplysiida</taxon>
        <taxon>Aplysioidea</taxon>
        <taxon>Aplysiidae</taxon>
        <taxon>Aplysia</taxon>
    </lineage>
</organism>
<feature type="compositionally biased region" description="Polar residues" evidence="4">
    <location>
        <begin position="1026"/>
        <end position="1039"/>
    </location>
</feature>
<feature type="compositionally biased region" description="Low complexity" evidence="4">
    <location>
        <begin position="1155"/>
        <end position="1195"/>
    </location>
</feature>
<reference evidence="6" key="1">
    <citation type="submission" date="2025-08" db="UniProtKB">
        <authorList>
            <consortium name="RefSeq"/>
        </authorList>
    </citation>
    <scope>IDENTIFICATION</scope>
</reference>
<accession>A0ABM0JJM1</accession>
<feature type="compositionally biased region" description="Polar residues" evidence="4">
    <location>
        <begin position="1141"/>
        <end position="1154"/>
    </location>
</feature>
<feature type="compositionally biased region" description="Polar residues" evidence="4">
    <location>
        <begin position="34"/>
        <end position="50"/>
    </location>
</feature>
<name>A0ABM0JJM1_APLCA</name>
<dbReference type="GeneID" id="101863500"/>
<evidence type="ECO:0000256" key="3">
    <source>
        <dbReference type="ARBA" id="ARBA00038315"/>
    </source>
</evidence>
<feature type="compositionally biased region" description="Polar residues" evidence="4">
    <location>
        <begin position="1202"/>
        <end position="1213"/>
    </location>
</feature>
<gene>
    <name evidence="6" type="primary">LOC101863500</name>
</gene>
<evidence type="ECO:0000256" key="1">
    <source>
        <dbReference type="ARBA" id="ARBA00022614"/>
    </source>
</evidence>